<name>A0A1E3QS52_9ASCO</name>
<dbReference type="GO" id="GO:0005524">
    <property type="term" value="F:ATP binding"/>
    <property type="evidence" value="ECO:0007669"/>
    <property type="project" value="UniProtKB-KW"/>
</dbReference>
<keyword evidence="7" id="KW-0496">Mitochondrion</keyword>
<dbReference type="GeneID" id="30146301"/>
<dbReference type="SUPFAM" id="SSF75304">
    <property type="entry name" value="Amidase signature (AS) enzymes"/>
    <property type="match status" value="1"/>
</dbReference>
<dbReference type="Pfam" id="PF01425">
    <property type="entry name" value="Amidase"/>
    <property type="match status" value="1"/>
</dbReference>
<gene>
    <name evidence="7" type="primary">HER2</name>
    <name evidence="9" type="ORF">BABINDRAFT_160784</name>
</gene>
<evidence type="ECO:0000256" key="2">
    <source>
        <dbReference type="ARBA" id="ARBA00022598"/>
    </source>
</evidence>
<feature type="active site" description="Acyl-ester intermediate" evidence="7">
    <location>
        <position position="167"/>
    </location>
</feature>
<dbReference type="InterPro" id="IPR000120">
    <property type="entry name" value="Amidase"/>
</dbReference>
<evidence type="ECO:0000256" key="6">
    <source>
        <dbReference type="ARBA" id="ARBA00047407"/>
    </source>
</evidence>
<proteinExistence type="inferred from homology"/>
<dbReference type="OrthoDB" id="421993at2759"/>
<comment type="catalytic activity">
    <reaction evidence="6 7">
        <text>L-glutamyl-tRNA(Gln) + L-glutamine + ATP + H2O = L-glutaminyl-tRNA(Gln) + L-glutamate + ADP + phosphate + H(+)</text>
        <dbReference type="Rhea" id="RHEA:17521"/>
        <dbReference type="Rhea" id="RHEA-COMP:9681"/>
        <dbReference type="Rhea" id="RHEA-COMP:9684"/>
        <dbReference type="ChEBI" id="CHEBI:15377"/>
        <dbReference type="ChEBI" id="CHEBI:15378"/>
        <dbReference type="ChEBI" id="CHEBI:29985"/>
        <dbReference type="ChEBI" id="CHEBI:30616"/>
        <dbReference type="ChEBI" id="CHEBI:43474"/>
        <dbReference type="ChEBI" id="CHEBI:58359"/>
        <dbReference type="ChEBI" id="CHEBI:78520"/>
        <dbReference type="ChEBI" id="CHEBI:78521"/>
        <dbReference type="ChEBI" id="CHEBI:456216"/>
        <dbReference type="EC" id="6.3.5.7"/>
    </reaction>
</comment>
<accession>A0A1E3QS52</accession>
<comment type="similarity">
    <text evidence="1 7">Belongs to the amidase family. GatA subfamily.</text>
</comment>
<dbReference type="InterPro" id="IPR020556">
    <property type="entry name" value="Amidase_CS"/>
</dbReference>
<evidence type="ECO:0000256" key="3">
    <source>
        <dbReference type="ARBA" id="ARBA00022741"/>
    </source>
</evidence>
<dbReference type="PANTHER" id="PTHR11895">
    <property type="entry name" value="TRANSAMIDASE"/>
    <property type="match status" value="1"/>
</dbReference>
<evidence type="ECO:0000256" key="5">
    <source>
        <dbReference type="ARBA" id="ARBA00022917"/>
    </source>
</evidence>
<evidence type="ECO:0000256" key="4">
    <source>
        <dbReference type="ARBA" id="ARBA00022840"/>
    </source>
</evidence>
<dbReference type="GO" id="GO:0030956">
    <property type="term" value="C:glutamyl-tRNA(Gln) amidotransferase complex"/>
    <property type="evidence" value="ECO:0007669"/>
    <property type="project" value="UniProtKB-UniRule"/>
</dbReference>
<dbReference type="AlphaFoldDB" id="A0A1E3QS52"/>
<dbReference type="GO" id="GO:0032543">
    <property type="term" value="P:mitochondrial translation"/>
    <property type="evidence" value="ECO:0007669"/>
    <property type="project" value="UniProtKB-UniRule"/>
</dbReference>
<keyword evidence="2 7" id="KW-0436">Ligase</keyword>
<dbReference type="Proteomes" id="UP000094336">
    <property type="component" value="Unassembled WGS sequence"/>
</dbReference>
<dbReference type="GO" id="GO:0007029">
    <property type="term" value="P:endoplasmic reticulum organization"/>
    <property type="evidence" value="ECO:0007669"/>
    <property type="project" value="EnsemblFungi"/>
</dbReference>
<dbReference type="STRING" id="984486.A0A1E3QS52"/>
<keyword evidence="3 7" id="KW-0547">Nucleotide-binding</keyword>
<evidence type="ECO:0000256" key="7">
    <source>
        <dbReference type="HAMAP-Rule" id="MF_03150"/>
    </source>
</evidence>
<reference evidence="10" key="1">
    <citation type="submission" date="2016-05" db="EMBL/GenBank/DDBJ databases">
        <title>Comparative genomics of biotechnologically important yeasts.</title>
        <authorList>
            <consortium name="DOE Joint Genome Institute"/>
            <person name="Riley R."/>
            <person name="Haridas S."/>
            <person name="Wolfe K.H."/>
            <person name="Lopes M.R."/>
            <person name="Hittinger C.T."/>
            <person name="Goker M."/>
            <person name="Salamov A."/>
            <person name="Wisecaver J."/>
            <person name="Long T.M."/>
            <person name="Aerts A.L."/>
            <person name="Barry K."/>
            <person name="Choi C."/>
            <person name="Clum A."/>
            <person name="Coughlan A.Y."/>
            <person name="Deshpande S."/>
            <person name="Douglass A.P."/>
            <person name="Hanson S.J."/>
            <person name="Klenk H.-P."/>
            <person name="Labutti K."/>
            <person name="Lapidus A."/>
            <person name="Lindquist E."/>
            <person name="Lipzen A."/>
            <person name="Meier-Kolthoff J.P."/>
            <person name="Ohm R.A."/>
            <person name="Otillar R.P."/>
            <person name="Pangilinan J."/>
            <person name="Peng Y."/>
            <person name="Rokas A."/>
            <person name="Rosa C.A."/>
            <person name="Scheuner C."/>
            <person name="Sibirny A.A."/>
            <person name="Slot J.C."/>
            <person name="Stielow J.B."/>
            <person name="Sun H."/>
            <person name="Kurtzman C.P."/>
            <person name="Blackwell M."/>
            <person name="Grigoriev I.V."/>
            <person name="Jeffries T.W."/>
        </authorList>
    </citation>
    <scope>NUCLEOTIDE SEQUENCE [LARGE SCALE GENOMIC DNA]</scope>
    <source>
        <strain evidence="10">NRRL Y-12698</strain>
    </source>
</reference>
<sequence length="488" mass="53029">MPTNKQLTKQFQLSVNRLKTLRSAHVNFNIFTSYRHPTKLSLELEAQYSELSSAEVLSPLAGKLCAIKDNIATTEEPTTCSSRALSRYVSPYNATVTSLLYAAGASVVGKTNMDEFGMGAATTHSYYGVTRNPQDPERIIGGSSGGSAAAVAAGICDFALGTDTGGSVRNPATHGGIVGLKPSYGRVSRWGVIPYAQSFDTVGVLASNVATARDVYMVLDKYDTKDPTCLDNNMRETILTFVGKRSGKLVIGIPLEFNIAELVPEIRDVWASVLIKLHEKGYTIKQVSIPAVKQSLPTYYTLALAEAASNLAKYDGIRYGYRDAETDIEKEGSEKTMFAETRSAQFNPEVKQRILLGNYNLSSDGYKNNFLKALQLRKQLTDEFNKVFRLNNALATVEGNPQGVDVLISPTQSEETPKLHIYELQLKESPVYGYINDVLTVPGSLSGLPCISVPVGGKDMPLGIQVMGQFGDDVAVLEMGEEVMNLSL</sequence>
<dbReference type="Gene3D" id="3.90.1300.10">
    <property type="entry name" value="Amidase signature (AS) domain"/>
    <property type="match status" value="1"/>
</dbReference>
<evidence type="ECO:0000259" key="8">
    <source>
        <dbReference type="Pfam" id="PF01425"/>
    </source>
</evidence>
<feature type="active site" description="Charge relay system" evidence="7">
    <location>
        <position position="143"/>
    </location>
</feature>
<dbReference type="InterPro" id="IPR004412">
    <property type="entry name" value="GatA"/>
</dbReference>
<feature type="active site" description="Charge relay system" evidence="7">
    <location>
        <position position="68"/>
    </location>
</feature>
<dbReference type="InterPro" id="IPR023631">
    <property type="entry name" value="Amidase_dom"/>
</dbReference>
<dbReference type="RefSeq" id="XP_018985839.1">
    <property type="nucleotide sequence ID" value="XM_019128448.1"/>
</dbReference>
<dbReference type="PROSITE" id="PS00571">
    <property type="entry name" value="AMIDASES"/>
    <property type="match status" value="1"/>
</dbReference>
<protein>
    <recommendedName>
        <fullName evidence="7">Glutamyl-tRNA(Gln) amidotransferase subunit A, mitochondrial</fullName>
        <shortName evidence="7">Glu-AdT subunit A</shortName>
        <ecNumber evidence="7">6.3.5.7</ecNumber>
    </recommendedName>
</protein>
<comment type="subcellular location">
    <subcellularLocation>
        <location evidence="7">Mitochondrion</location>
    </subcellularLocation>
</comment>
<dbReference type="HAMAP" id="MF_00120">
    <property type="entry name" value="GatA"/>
    <property type="match status" value="1"/>
</dbReference>
<evidence type="ECO:0000313" key="9">
    <source>
        <dbReference type="EMBL" id="ODQ80511.1"/>
    </source>
</evidence>
<dbReference type="PANTHER" id="PTHR11895:SF7">
    <property type="entry name" value="GLUTAMYL-TRNA(GLN) AMIDOTRANSFERASE SUBUNIT A, MITOCHONDRIAL"/>
    <property type="match status" value="1"/>
</dbReference>
<comment type="subunit">
    <text evidence="7">Subunit of the heterotrimeric GatFAB amidotransferase (AdT) complex, composed of A, B and F subunits.</text>
</comment>
<dbReference type="EC" id="6.3.5.7" evidence="7"/>
<comment type="function">
    <text evidence="7">Allows the formation of correctly charged Gln-tRNA(Gln) through the transamidation of misacylated Glu-tRNA(Gln) in the mitochondria. The reaction takes place in the presence of glutamine and ATP through an activated gamma-phospho-Glu-tRNA(Gln).</text>
</comment>
<organism evidence="9 10">
    <name type="scientific">Babjeviella inositovora NRRL Y-12698</name>
    <dbReference type="NCBI Taxonomy" id="984486"/>
    <lineage>
        <taxon>Eukaryota</taxon>
        <taxon>Fungi</taxon>
        <taxon>Dikarya</taxon>
        <taxon>Ascomycota</taxon>
        <taxon>Saccharomycotina</taxon>
        <taxon>Pichiomycetes</taxon>
        <taxon>Serinales incertae sedis</taxon>
        <taxon>Babjeviella</taxon>
    </lineage>
</organism>
<dbReference type="NCBIfam" id="TIGR00132">
    <property type="entry name" value="gatA"/>
    <property type="match status" value="1"/>
</dbReference>
<dbReference type="EMBL" id="KV454429">
    <property type="protein sequence ID" value="ODQ80511.1"/>
    <property type="molecule type" value="Genomic_DNA"/>
</dbReference>
<keyword evidence="5 7" id="KW-0648">Protein biosynthesis</keyword>
<keyword evidence="10" id="KW-1185">Reference proteome</keyword>
<dbReference type="GO" id="GO:0070681">
    <property type="term" value="P:glutaminyl-tRNAGln biosynthesis via transamidation"/>
    <property type="evidence" value="ECO:0007669"/>
    <property type="project" value="UniProtKB-UniRule"/>
</dbReference>
<feature type="domain" description="Amidase" evidence="8">
    <location>
        <begin position="46"/>
        <end position="477"/>
    </location>
</feature>
<dbReference type="GO" id="GO:0050567">
    <property type="term" value="F:glutaminyl-tRNA synthase (glutamine-hydrolyzing) activity"/>
    <property type="evidence" value="ECO:0007669"/>
    <property type="project" value="UniProtKB-UniRule"/>
</dbReference>
<evidence type="ECO:0000256" key="1">
    <source>
        <dbReference type="ARBA" id="ARBA00008069"/>
    </source>
</evidence>
<keyword evidence="4 7" id="KW-0067">ATP-binding</keyword>
<dbReference type="InterPro" id="IPR036928">
    <property type="entry name" value="AS_sf"/>
</dbReference>
<evidence type="ECO:0000313" key="10">
    <source>
        <dbReference type="Proteomes" id="UP000094336"/>
    </source>
</evidence>
<dbReference type="GO" id="GO:0005739">
    <property type="term" value="C:mitochondrion"/>
    <property type="evidence" value="ECO:0007669"/>
    <property type="project" value="UniProtKB-SubCell"/>
</dbReference>